<dbReference type="InterPro" id="IPR005467">
    <property type="entry name" value="His_kinase_dom"/>
</dbReference>
<dbReference type="PANTHER" id="PTHR43711:SF1">
    <property type="entry name" value="HISTIDINE KINASE 1"/>
    <property type="match status" value="1"/>
</dbReference>
<dbReference type="Pfam" id="PF09385">
    <property type="entry name" value="HisK_N"/>
    <property type="match status" value="1"/>
</dbReference>
<evidence type="ECO:0000256" key="5">
    <source>
        <dbReference type="ARBA" id="ARBA00022741"/>
    </source>
</evidence>
<dbReference type="InterPro" id="IPR036097">
    <property type="entry name" value="HisK_dim/P_sf"/>
</dbReference>
<name>A0A370GW83_9BACI</name>
<dbReference type="SMART" id="SM00387">
    <property type="entry name" value="HATPase_c"/>
    <property type="match status" value="1"/>
</dbReference>
<dbReference type="Pfam" id="PF02518">
    <property type="entry name" value="HATPase_c"/>
    <property type="match status" value="1"/>
</dbReference>
<dbReference type="PROSITE" id="PS50109">
    <property type="entry name" value="HIS_KIN"/>
    <property type="match status" value="1"/>
</dbReference>
<proteinExistence type="predicted"/>
<evidence type="ECO:0000313" key="10">
    <source>
        <dbReference type="EMBL" id="RDI47917.1"/>
    </source>
</evidence>
<sequence>MIPLKKHLAQYIKTNKTDFINRWEKRVIIPDGEDSIEIIRKNGETMVELLVHLLTFPQENIEEHIKPFAWKVAEERLEADINIGEFVYNVNIARSEIYKDLNKLTNDVTEIQDALDHFNLIFDRFLYYAVSHYTDLKNSIIRQKEEYISTTHDDRLSLLGQMTSSFVHEFRNPLTSIHGFIQLLKAEHQNLPYLEIISGELEQLKFRITQFLMLSKKQIVDTEWASLSMNELLEEVMSFLYPRIVEVNVRIEEDLQPGLQFSGYKEEIRQVFINIIFNAVEVLSDQPDDSVILLKAYEQNGSIVVSIKNNGPQIPLEHQATIFDPFFTTKKTGTGLGLYICKEIIEKHGGSLTCESAQDWTVFNISLPAT</sequence>
<evidence type="ECO:0000256" key="6">
    <source>
        <dbReference type="ARBA" id="ARBA00022777"/>
    </source>
</evidence>
<evidence type="ECO:0000256" key="4">
    <source>
        <dbReference type="ARBA" id="ARBA00022679"/>
    </source>
</evidence>
<dbReference type="Gene3D" id="3.30.565.10">
    <property type="entry name" value="Histidine kinase-like ATPase, C-terminal domain"/>
    <property type="match status" value="1"/>
</dbReference>
<dbReference type="PANTHER" id="PTHR43711">
    <property type="entry name" value="TWO-COMPONENT HISTIDINE KINASE"/>
    <property type="match status" value="1"/>
</dbReference>
<dbReference type="AlphaFoldDB" id="A0A370GW83"/>
<evidence type="ECO:0000256" key="8">
    <source>
        <dbReference type="ARBA" id="ARBA00023012"/>
    </source>
</evidence>
<keyword evidence="4" id="KW-0808">Transferase</keyword>
<reference evidence="10 11" key="1">
    <citation type="submission" date="2018-07" db="EMBL/GenBank/DDBJ databases">
        <title>Genomic Encyclopedia of Type Strains, Phase IV (KMG-IV): sequencing the most valuable type-strain genomes for metagenomic binning, comparative biology and taxonomic classification.</title>
        <authorList>
            <person name="Goeker M."/>
        </authorList>
    </citation>
    <scope>NUCLEOTIDE SEQUENCE [LARGE SCALE GENOMIC DNA]</scope>
    <source>
        <strain evidence="10 11">DSM 25281</strain>
    </source>
</reference>
<keyword evidence="11" id="KW-1185">Reference proteome</keyword>
<comment type="catalytic activity">
    <reaction evidence="1">
        <text>ATP + protein L-histidine = ADP + protein N-phospho-L-histidine.</text>
        <dbReference type="EC" id="2.7.13.3"/>
    </reaction>
</comment>
<protein>
    <recommendedName>
        <fullName evidence="2">histidine kinase</fullName>
        <ecNumber evidence="2">2.7.13.3</ecNumber>
    </recommendedName>
</protein>
<gene>
    <name evidence="10" type="ORF">DFR59_101583</name>
</gene>
<dbReference type="InterPro" id="IPR003594">
    <property type="entry name" value="HATPase_dom"/>
</dbReference>
<dbReference type="PRINTS" id="PR00344">
    <property type="entry name" value="BCTRLSENSOR"/>
</dbReference>
<dbReference type="SUPFAM" id="SSF55874">
    <property type="entry name" value="ATPase domain of HSP90 chaperone/DNA topoisomerase II/histidine kinase"/>
    <property type="match status" value="1"/>
</dbReference>
<accession>A0A370GW83</accession>
<organism evidence="10 11">
    <name type="scientific">Falsibacillus pallidus</name>
    <dbReference type="NCBI Taxonomy" id="493781"/>
    <lineage>
        <taxon>Bacteria</taxon>
        <taxon>Bacillati</taxon>
        <taxon>Bacillota</taxon>
        <taxon>Bacilli</taxon>
        <taxon>Bacillales</taxon>
        <taxon>Bacillaceae</taxon>
        <taxon>Falsibacillus</taxon>
    </lineage>
</organism>
<dbReference type="OrthoDB" id="9815750at2"/>
<keyword evidence="3" id="KW-0597">Phosphoprotein</keyword>
<dbReference type="InterPro" id="IPR004358">
    <property type="entry name" value="Sig_transdc_His_kin-like_C"/>
</dbReference>
<dbReference type="Pfam" id="PF00512">
    <property type="entry name" value="HisKA"/>
    <property type="match status" value="1"/>
</dbReference>
<dbReference type="Proteomes" id="UP000255326">
    <property type="component" value="Unassembled WGS sequence"/>
</dbReference>
<dbReference type="GO" id="GO:0005524">
    <property type="term" value="F:ATP binding"/>
    <property type="evidence" value="ECO:0007669"/>
    <property type="project" value="UniProtKB-KW"/>
</dbReference>
<feature type="domain" description="Histidine kinase" evidence="9">
    <location>
        <begin position="165"/>
        <end position="370"/>
    </location>
</feature>
<dbReference type="SUPFAM" id="SSF47384">
    <property type="entry name" value="Homodimeric domain of signal transducing histidine kinase"/>
    <property type="match status" value="1"/>
</dbReference>
<dbReference type="GO" id="GO:0000155">
    <property type="term" value="F:phosphorelay sensor kinase activity"/>
    <property type="evidence" value="ECO:0007669"/>
    <property type="project" value="InterPro"/>
</dbReference>
<evidence type="ECO:0000259" key="9">
    <source>
        <dbReference type="PROSITE" id="PS50109"/>
    </source>
</evidence>
<keyword evidence="5" id="KW-0547">Nucleotide-binding</keyword>
<dbReference type="CDD" id="cd00082">
    <property type="entry name" value="HisKA"/>
    <property type="match status" value="1"/>
</dbReference>
<dbReference type="RefSeq" id="WP_114744114.1">
    <property type="nucleotide sequence ID" value="NZ_QQAY01000001.1"/>
</dbReference>
<dbReference type="InterPro" id="IPR003661">
    <property type="entry name" value="HisK_dim/P_dom"/>
</dbReference>
<evidence type="ECO:0000256" key="1">
    <source>
        <dbReference type="ARBA" id="ARBA00000085"/>
    </source>
</evidence>
<dbReference type="EMBL" id="QQAY01000001">
    <property type="protein sequence ID" value="RDI47917.1"/>
    <property type="molecule type" value="Genomic_DNA"/>
</dbReference>
<dbReference type="Gene3D" id="1.10.490.70">
    <property type="entry name" value="Histidine kinase N-terminal domain"/>
    <property type="match status" value="1"/>
</dbReference>
<dbReference type="InterPro" id="IPR018984">
    <property type="entry name" value="Histidine_kinase_N"/>
</dbReference>
<evidence type="ECO:0000313" key="11">
    <source>
        <dbReference type="Proteomes" id="UP000255326"/>
    </source>
</evidence>
<comment type="caution">
    <text evidence="10">The sequence shown here is derived from an EMBL/GenBank/DDBJ whole genome shotgun (WGS) entry which is preliminary data.</text>
</comment>
<keyword evidence="7" id="KW-0067">ATP-binding</keyword>
<evidence type="ECO:0000256" key="2">
    <source>
        <dbReference type="ARBA" id="ARBA00012438"/>
    </source>
</evidence>
<dbReference type="Gene3D" id="1.10.287.130">
    <property type="match status" value="1"/>
</dbReference>
<evidence type="ECO:0000256" key="7">
    <source>
        <dbReference type="ARBA" id="ARBA00022840"/>
    </source>
</evidence>
<evidence type="ECO:0000256" key="3">
    <source>
        <dbReference type="ARBA" id="ARBA00022553"/>
    </source>
</evidence>
<dbReference type="InterPro" id="IPR050736">
    <property type="entry name" value="Sensor_HK_Regulatory"/>
</dbReference>
<dbReference type="SMART" id="SM00388">
    <property type="entry name" value="HisKA"/>
    <property type="match status" value="1"/>
</dbReference>
<dbReference type="InterPro" id="IPR036890">
    <property type="entry name" value="HATPase_C_sf"/>
</dbReference>
<keyword evidence="8" id="KW-0902">Two-component regulatory system</keyword>
<dbReference type="EC" id="2.7.13.3" evidence="2"/>
<keyword evidence="6 10" id="KW-0418">Kinase</keyword>